<dbReference type="OrthoDB" id="194358at2759"/>
<evidence type="ECO:0000313" key="1">
    <source>
        <dbReference type="EMBL" id="KAF2181209.1"/>
    </source>
</evidence>
<dbReference type="EMBL" id="ML994653">
    <property type="protein sequence ID" value="KAF2181209.1"/>
    <property type="molecule type" value="Genomic_DNA"/>
</dbReference>
<accession>A0A6A6DSL8</accession>
<gene>
    <name evidence="1" type="ORF">K469DRAFT_752814</name>
</gene>
<evidence type="ECO:0000313" key="2">
    <source>
        <dbReference type="Proteomes" id="UP000800200"/>
    </source>
</evidence>
<organism evidence="1 2">
    <name type="scientific">Zopfia rhizophila CBS 207.26</name>
    <dbReference type="NCBI Taxonomy" id="1314779"/>
    <lineage>
        <taxon>Eukaryota</taxon>
        <taxon>Fungi</taxon>
        <taxon>Dikarya</taxon>
        <taxon>Ascomycota</taxon>
        <taxon>Pezizomycotina</taxon>
        <taxon>Dothideomycetes</taxon>
        <taxon>Dothideomycetes incertae sedis</taxon>
        <taxon>Zopfiaceae</taxon>
        <taxon>Zopfia</taxon>
    </lineage>
</organism>
<proteinExistence type="predicted"/>
<reference evidence="1" key="1">
    <citation type="journal article" date="2020" name="Stud. Mycol.">
        <title>101 Dothideomycetes genomes: a test case for predicting lifestyles and emergence of pathogens.</title>
        <authorList>
            <person name="Haridas S."/>
            <person name="Albert R."/>
            <person name="Binder M."/>
            <person name="Bloem J."/>
            <person name="Labutti K."/>
            <person name="Salamov A."/>
            <person name="Andreopoulos B."/>
            <person name="Baker S."/>
            <person name="Barry K."/>
            <person name="Bills G."/>
            <person name="Bluhm B."/>
            <person name="Cannon C."/>
            <person name="Castanera R."/>
            <person name="Culley D."/>
            <person name="Daum C."/>
            <person name="Ezra D."/>
            <person name="Gonzalez J."/>
            <person name="Henrissat B."/>
            <person name="Kuo A."/>
            <person name="Liang C."/>
            <person name="Lipzen A."/>
            <person name="Lutzoni F."/>
            <person name="Magnuson J."/>
            <person name="Mondo S."/>
            <person name="Nolan M."/>
            <person name="Ohm R."/>
            <person name="Pangilinan J."/>
            <person name="Park H.-J."/>
            <person name="Ramirez L."/>
            <person name="Alfaro M."/>
            <person name="Sun H."/>
            <person name="Tritt A."/>
            <person name="Yoshinaga Y."/>
            <person name="Zwiers L.-H."/>
            <person name="Turgeon B."/>
            <person name="Goodwin S."/>
            <person name="Spatafora J."/>
            <person name="Crous P."/>
            <person name="Grigoriev I."/>
        </authorList>
    </citation>
    <scope>NUCLEOTIDE SEQUENCE</scope>
    <source>
        <strain evidence="1">CBS 207.26</strain>
    </source>
</reference>
<sequence length="112" mass="12916">MYHTREATKRHDKVYALLGMSSDDPSAAGLSPNYTIPRKKLLQQLVEFLLFKEVSVETWEEREIAVIKSKGCILGQVSSVESCSARYDRQDVEITFKDTPKSLEYKREWGAW</sequence>
<protein>
    <submittedName>
        <fullName evidence="1">Uncharacterized protein</fullName>
    </submittedName>
</protein>
<dbReference type="Proteomes" id="UP000800200">
    <property type="component" value="Unassembled WGS sequence"/>
</dbReference>
<keyword evidence="2" id="KW-1185">Reference proteome</keyword>
<dbReference type="AlphaFoldDB" id="A0A6A6DSL8"/>
<name>A0A6A6DSL8_9PEZI</name>